<dbReference type="Proteomes" id="UP000244128">
    <property type="component" value="Unassembled WGS sequence"/>
</dbReference>
<proteinExistence type="predicted"/>
<name>A0A2T5HIP0_9PROT</name>
<feature type="signal peptide" evidence="1">
    <location>
        <begin position="1"/>
        <end position="24"/>
    </location>
</feature>
<protein>
    <submittedName>
        <fullName evidence="2">Uncharacterized protein</fullName>
    </submittedName>
</protein>
<dbReference type="EMBL" id="QAOI01000030">
    <property type="protein sequence ID" value="PTQ71443.1"/>
    <property type="molecule type" value="Genomic_DNA"/>
</dbReference>
<gene>
    <name evidence="2" type="ORF">C8R26_13032</name>
</gene>
<reference evidence="2 3" key="1">
    <citation type="submission" date="2018-04" db="EMBL/GenBank/DDBJ databases">
        <title>Active sludge and wastewater microbial communities from Klosterneuburg, Austria.</title>
        <authorList>
            <person name="Wagner M."/>
        </authorList>
    </citation>
    <scope>NUCLEOTIDE SEQUENCE [LARGE SCALE GENOMIC DNA]</scope>
    <source>
        <strain evidence="2 3">Nm49</strain>
    </source>
</reference>
<dbReference type="AlphaFoldDB" id="A0A2T5HIP0"/>
<evidence type="ECO:0000256" key="1">
    <source>
        <dbReference type="SAM" id="SignalP"/>
    </source>
</evidence>
<keyword evidence="1" id="KW-0732">Signal</keyword>
<feature type="chain" id="PRO_5015582539" evidence="1">
    <location>
        <begin position="25"/>
        <end position="57"/>
    </location>
</feature>
<organism evidence="2 3">
    <name type="scientific">Nitrosomonas oligotropha</name>
    <dbReference type="NCBI Taxonomy" id="42354"/>
    <lineage>
        <taxon>Bacteria</taxon>
        <taxon>Pseudomonadati</taxon>
        <taxon>Pseudomonadota</taxon>
        <taxon>Betaproteobacteria</taxon>
        <taxon>Nitrosomonadales</taxon>
        <taxon>Nitrosomonadaceae</taxon>
        <taxon>Nitrosomonas</taxon>
    </lineage>
</organism>
<sequence length="57" mass="5976">MSRKIIAYGLVLATLSLLPGQIFAAGQVQAGCKESTVKAKTSADTTLPDVTRRVSLV</sequence>
<evidence type="ECO:0000313" key="3">
    <source>
        <dbReference type="Proteomes" id="UP000244128"/>
    </source>
</evidence>
<accession>A0A2T5HIP0</accession>
<evidence type="ECO:0000313" key="2">
    <source>
        <dbReference type="EMBL" id="PTQ71443.1"/>
    </source>
</evidence>
<comment type="caution">
    <text evidence="2">The sequence shown here is derived from an EMBL/GenBank/DDBJ whole genome shotgun (WGS) entry which is preliminary data.</text>
</comment>